<dbReference type="Pfam" id="PF19780">
    <property type="entry name" value="DUF6265"/>
    <property type="match status" value="1"/>
</dbReference>
<dbReference type="RefSeq" id="WP_078830965.1">
    <property type="nucleotide sequence ID" value="NZ_FUWH01000003.1"/>
</dbReference>
<name>A0A1T4M0L7_9BACT</name>
<evidence type="ECO:0000256" key="1">
    <source>
        <dbReference type="SAM" id="SignalP"/>
    </source>
</evidence>
<dbReference type="EMBL" id="FUWH01000003">
    <property type="protein sequence ID" value="SJZ60550.1"/>
    <property type="molecule type" value="Genomic_DNA"/>
</dbReference>
<sequence>MKPRILFTVIVLMILCSWTAADQNNMTKISWLTGTWENKTPKGSIYENWSRINDHELAGKSYAIRGKDTAVFENIRLTEESGKLFYIPTVKNQNAGLPVRFALKELSDTKMVFENLQHDFPQRISYTKISQNELVAEISGAMNGKERRQEFPMRRLK</sequence>
<feature type="domain" description="DUF6265" evidence="2">
    <location>
        <begin position="30"/>
        <end position="139"/>
    </location>
</feature>
<accession>A0A1T4M0L7</accession>
<dbReference type="InterPro" id="IPR046232">
    <property type="entry name" value="DUF6265"/>
</dbReference>
<dbReference type="OrthoDB" id="5382295at2"/>
<keyword evidence="1" id="KW-0732">Signal</keyword>
<proteinExistence type="predicted"/>
<keyword evidence="4" id="KW-1185">Reference proteome</keyword>
<evidence type="ECO:0000259" key="2">
    <source>
        <dbReference type="Pfam" id="PF19780"/>
    </source>
</evidence>
<dbReference type="AlphaFoldDB" id="A0A1T4M0L7"/>
<dbReference type="Proteomes" id="UP000190888">
    <property type="component" value="Unassembled WGS sequence"/>
</dbReference>
<gene>
    <name evidence="3" type="ORF">SAMN04488132_10394</name>
</gene>
<reference evidence="3 4" key="1">
    <citation type="submission" date="2017-02" db="EMBL/GenBank/DDBJ databases">
        <authorList>
            <person name="Peterson S.W."/>
        </authorList>
    </citation>
    <scope>NUCLEOTIDE SEQUENCE [LARGE SCALE GENOMIC DNA]</scope>
    <source>
        <strain evidence="3 4">DSM 22335</strain>
    </source>
</reference>
<evidence type="ECO:0000313" key="4">
    <source>
        <dbReference type="Proteomes" id="UP000190888"/>
    </source>
</evidence>
<feature type="signal peptide" evidence="1">
    <location>
        <begin position="1"/>
        <end position="20"/>
    </location>
</feature>
<dbReference type="STRING" id="413434.SAMN04488132_10394"/>
<evidence type="ECO:0000313" key="3">
    <source>
        <dbReference type="EMBL" id="SJZ60550.1"/>
    </source>
</evidence>
<organism evidence="3 4">
    <name type="scientific">Sediminibacterium ginsengisoli</name>
    <dbReference type="NCBI Taxonomy" id="413434"/>
    <lineage>
        <taxon>Bacteria</taxon>
        <taxon>Pseudomonadati</taxon>
        <taxon>Bacteroidota</taxon>
        <taxon>Chitinophagia</taxon>
        <taxon>Chitinophagales</taxon>
        <taxon>Chitinophagaceae</taxon>
        <taxon>Sediminibacterium</taxon>
    </lineage>
</organism>
<protein>
    <recommendedName>
        <fullName evidence="2">DUF6265 domain-containing protein</fullName>
    </recommendedName>
</protein>
<feature type="chain" id="PRO_5013069309" description="DUF6265 domain-containing protein" evidence="1">
    <location>
        <begin position="21"/>
        <end position="157"/>
    </location>
</feature>